<keyword evidence="3" id="KW-1185">Reference proteome</keyword>
<evidence type="ECO:0000313" key="2">
    <source>
        <dbReference type="EMBL" id="VCU72503.1"/>
    </source>
</evidence>
<accession>A0A3P4B8E6</accession>
<dbReference type="AlphaFoldDB" id="A0A3P4B8E6"/>
<organism evidence="2 3">
    <name type="scientific">Pigmentiphaga humi</name>
    <dbReference type="NCBI Taxonomy" id="2478468"/>
    <lineage>
        <taxon>Bacteria</taxon>
        <taxon>Pseudomonadati</taxon>
        <taxon>Pseudomonadota</taxon>
        <taxon>Betaproteobacteria</taxon>
        <taxon>Burkholderiales</taxon>
        <taxon>Alcaligenaceae</taxon>
        <taxon>Pigmentiphaga</taxon>
    </lineage>
</organism>
<feature type="region of interest" description="Disordered" evidence="1">
    <location>
        <begin position="1"/>
        <end position="28"/>
    </location>
</feature>
<name>A0A3P4B8E6_9BURK</name>
<proteinExistence type="predicted"/>
<protein>
    <submittedName>
        <fullName evidence="2">Uncharacterized protein</fullName>
    </submittedName>
</protein>
<reference evidence="2 3" key="1">
    <citation type="submission" date="2018-10" db="EMBL/GenBank/DDBJ databases">
        <authorList>
            <person name="Criscuolo A."/>
        </authorList>
    </citation>
    <scope>NUCLEOTIDE SEQUENCE [LARGE SCALE GENOMIC DNA]</scope>
    <source>
        <strain evidence="2">DnA1</strain>
    </source>
</reference>
<dbReference type="RefSeq" id="WP_124082054.1">
    <property type="nucleotide sequence ID" value="NZ_UWPJ01000040.1"/>
</dbReference>
<evidence type="ECO:0000256" key="1">
    <source>
        <dbReference type="SAM" id="MobiDB-lite"/>
    </source>
</evidence>
<evidence type="ECO:0000313" key="3">
    <source>
        <dbReference type="Proteomes" id="UP000277294"/>
    </source>
</evidence>
<gene>
    <name evidence="2" type="ORF">PIGHUM_04603</name>
</gene>
<sequence>MFFPRDLPTSFGDWLEQQQESGAPGTDISAATTVDQRLRAALVICTALFASPSEKTVVAVFERINALAEAQRIPKPSRSAAPLA</sequence>
<dbReference type="EMBL" id="UWPJ01000040">
    <property type="protein sequence ID" value="VCU72503.1"/>
    <property type="molecule type" value="Genomic_DNA"/>
</dbReference>
<dbReference type="Proteomes" id="UP000277294">
    <property type="component" value="Unassembled WGS sequence"/>
</dbReference>